<protein>
    <submittedName>
        <fullName evidence="2">Uncharacterized protein</fullName>
    </submittedName>
</protein>
<dbReference type="Gene3D" id="1.10.575.10">
    <property type="entry name" value="P1 Nuclease"/>
    <property type="match status" value="1"/>
</dbReference>
<dbReference type="AlphaFoldDB" id="X1ALJ0"/>
<proteinExistence type="predicted"/>
<accession>X1ALJ0</accession>
<keyword evidence="1" id="KW-0812">Transmembrane</keyword>
<keyword evidence="1" id="KW-0472">Membrane</keyword>
<keyword evidence="1" id="KW-1133">Transmembrane helix</keyword>
<comment type="caution">
    <text evidence="2">The sequence shown here is derived from an EMBL/GenBank/DDBJ whole genome shotgun (WGS) entry which is preliminary data.</text>
</comment>
<evidence type="ECO:0000313" key="2">
    <source>
        <dbReference type="EMBL" id="GAG60826.1"/>
    </source>
</evidence>
<gene>
    <name evidence="2" type="ORF">S01H4_03997</name>
</gene>
<dbReference type="GO" id="GO:0016788">
    <property type="term" value="F:hydrolase activity, acting on ester bonds"/>
    <property type="evidence" value="ECO:0007669"/>
    <property type="project" value="InterPro"/>
</dbReference>
<dbReference type="InterPro" id="IPR008947">
    <property type="entry name" value="PLipase_C/P1_nuclease_dom_sf"/>
</dbReference>
<dbReference type="SUPFAM" id="SSF48537">
    <property type="entry name" value="Phospholipase C/P1 nuclease"/>
    <property type="match status" value="1"/>
</dbReference>
<organism evidence="2">
    <name type="scientific">marine sediment metagenome</name>
    <dbReference type="NCBI Taxonomy" id="412755"/>
    <lineage>
        <taxon>unclassified sequences</taxon>
        <taxon>metagenomes</taxon>
        <taxon>ecological metagenomes</taxon>
    </lineage>
</organism>
<sequence length="320" mass="37271">MKLEKKISIYILLILSVLILNSVNVFSWNSHFFYTELAIKNNDWINNFPEIEITPYTYEDIDQDEYNPEFVIKYVEGEIGEKVKASDILISYSDEPDWDLDTNLELNKLQTLTGGSQGYRHMYFSVFAGLLKAGDAPKRANHFFEMSKIAFGKGDNYWGFRFAARAIHYLEDISQPYHTYPAPLDILFKKFFNVKKLTVLVTNAHYGYEGFNGYFFKYKKDEFYSILPEVKNVKMDDIVKAAIKLSKEARKDFTLSYRETMKLFPVLDNDQELLILEEQEIIKIANSPVSQELINLMKKDILLGLGYLNGFFDLLEESVE</sequence>
<feature type="transmembrane region" description="Helical" evidence="1">
    <location>
        <begin position="7"/>
        <end position="28"/>
    </location>
</feature>
<name>X1ALJ0_9ZZZZ</name>
<evidence type="ECO:0000256" key="1">
    <source>
        <dbReference type="SAM" id="Phobius"/>
    </source>
</evidence>
<reference evidence="2" key="1">
    <citation type="journal article" date="2014" name="Front. Microbiol.">
        <title>High frequency of phylogenetically diverse reductive dehalogenase-homologous genes in deep subseafloor sedimentary metagenomes.</title>
        <authorList>
            <person name="Kawai M."/>
            <person name="Futagami T."/>
            <person name="Toyoda A."/>
            <person name="Takaki Y."/>
            <person name="Nishi S."/>
            <person name="Hori S."/>
            <person name="Arai W."/>
            <person name="Tsubouchi T."/>
            <person name="Morono Y."/>
            <person name="Uchiyama I."/>
            <person name="Ito T."/>
            <person name="Fujiyama A."/>
            <person name="Inagaki F."/>
            <person name="Takami H."/>
        </authorList>
    </citation>
    <scope>NUCLEOTIDE SEQUENCE</scope>
    <source>
        <strain evidence="2">Expedition CK06-06</strain>
    </source>
</reference>
<dbReference type="EMBL" id="BART01001030">
    <property type="protein sequence ID" value="GAG60826.1"/>
    <property type="molecule type" value="Genomic_DNA"/>
</dbReference>